<feature type="chain" id="PRO_5047212200" evidence="2">
    <location>
        <begin position="29"/>
        <end position="320"/>
    </location>
</feature>
<sequence>MRLRKTFVAVVVALVAAVSLVACGVAPAAGPDLTQLKNDFVGSWELKSAEFTDQSVTEEEYDEISGTLGMHVTMDLDDSGDLLVDAFGSQQTGSWEIKDETTLTLTLDGESVDVPYADGTLTLAYDGETMVFEKASDTPDMDRDPSENAGGGSALGELENLDDTLDEELTGDDATGTDDSGLSGVVSELFTDEMYLWADGYAADVTVTEPLDVTIADDETSLIRVTGVGSDFEGDTGYLMTIENRSSEDLVFTNVSTTLDGADVYMDATLARPVHAGETVNAFFFFDQDAATVTASSSCEFTVAAVDQAGTPVAFYDASI</sequence>
<feature type="region of interest" description="Disordered" evidence="1">
    <location>
        <begin position="136"/>
        <end position="158"/>
    </location>
</feature>
<proteinExistence type="predicted"/>
<evidence type="ECO:0000313" key="3">
    <source>
        <dbReference type="EMBL" id="MBM6774302.1"/>
    </source>
</evidence>
<comment type="caution">
    <text evidence="3">The sequence shown here is derived from an EMBL/GenBank/DDBJ whole genome shotgun (WGS) entry which is preliminary data.</text>
</comment>
<dbReference type="Proteomes" id="UP000712527">
    <property type="component" value="Unassembled WGS sequence"/>
</dbReference>
<gene>
    <name evidence="3" type="ORF">H9X80_01875</name>
</gene>
<evidence type="ECO:0000256" key="2">
    <source>
        <dbReference type="SAM" id="SignalP"/>
    </source>
</evidence>
<reference evidence="3 4" key="1">
    <citation type="journal article" date="2021" name="Sci. Rep.">
        <title>The distribution of antibiotic resistance genes in chicken gut microbiota commensals.</title>
        <authorList>
            <person name="Juricova H."/>
            <person name="Matiasovicova J."/>
            <person name="Kubasova T."/>
            <person name="Cejkova D."/>
            <person name="Rychlik I."/>
        </authorList>
    </citation>
    <scope>NUCLEOTIDE SEQUENCE [LARGE SCALE GENOMIC DNA]</scope>
    <source>
        <strain evidence="3 4">An794</strain>
    </source>
</reference>
<accession>A0ABS2F0G2</accession>
<protein>
    <submittedName>
        <fullName evidence="3">Uncharacterized protein</fullName>
    </submittedName>
</protein>
<keyword evidence="2" id="KW-0732">Signal</keyword>
<dbReference type="EMBL" id="JACSNQ010000002">
    <property type="protein sequence ID" value="MBM6774302.1"/>
    <property type="molecule type" value="Genomic_DNA"/>
</dbReference>
<organism evidence="3 4">
    <name type="scientific">Olsenella profusa</name>
    <dbReference type="NCBI Taxonomy" id="138595"/>
    <lineage>
        <taxon>Bacteria</taxon>
        <taxon>Bacillati</taxon>
        <taxon>Actinomycetota</taxon>
        <taxon>Coriobacteriia</taxon>
        <taxon>Coriobacteriales</taxon>
        <taxon>Atopobiaceae</taxon>
        <taxon>Olsenella</taxon>
    </lineage>
</organism>
<feature type="compositionally biased region" description="Basic and acidic residues" evidence="1">
    <location>
        <begin position="136"/>
        <end position="146"/>
    </location>
</feature>
<evidence type="ECO:0000256" key="1">
    <source>
        <dbReference type="SAM" id="MobiDB-lite"/>
    </source>
</evidence>
<evidence type="ECO:0000313" key="4">
    <source>
        <dbReference type="Proteomes" id="UP000712527"/>
    </source>
</evidence>
<dbReference type="PROSITE" id="PS51257">
    <property type="entry name" value="PROKAR_LIPOPROTEIN"/>
    <property type="match status" value="1"/>
</dbReference>
<dbReference type="RefSeq" id="WP_204792662.1">
    <property type="nucleotide sequence ID" value="NZ_JACSNQ010000002.1"/>
</dbReference>
<keyword evidence="4" id="KW-1185">Reference proteome</keyword>
<feature type="signal peptide" evidence="2">
    <location>
        <begin position="1"/>
        <end position="28"/>
    </location>
</feature>
<name>A0ABS2F0G2_9ACTN</name>